<comment type="caution">
    <text evidence="7">The sequence shown here is derived from an EMBL/GenBank/DDBJ whole genome shotgun (WGS) entry which is preliminary data.</text>
</comment>
<dbReference type="InterPro" id="IPR003343">
    <property type="entry name" value="Big_2"/>
</dbReference>
<dbReference type="EMBL" id="DVHF01000142">
    <property type="protein sequence ID" value="HIR58191.1"/>
    <property type="molecule type" value="Genomic_DNA"/>
</dbReference>
<evidence type="ECO:0000256" key="3">
    <source>
        <dbReference type="ARBA" id="ARBA00023295"/>
    </source>
</evidence>
<name>A0A9D1J218_9FIRM</name>
<dbReference type="InterPro" id="IPR018077">
    <property type="entry name" value="Glyco_hydro_fam25_subgr"/>
</dbReference>
<sequence>MKTRKILSFVLAGALAVSVSGNAFAFSLGTGTGTTMTVPPGAIVTLPEVPDDSSTSTTTPSNPASASWSLDQTRMNLQVGQSISVNVSDPSGQLESSSTIGTSNGLGGLVSIGGGSTIMTGGLTFAPSTGSGSTSTSGGLVWTSSDESVATVQDGVVTAKKLGRAIITATAADGSSQSCVAHVALKGIDVSSWQKTLDWSAVAASGIDFAMIRTGYGSENWADQTDAYFEANYNGATSNGIAVGVYHYSYATTPEAARQEAQMCLSILNGRKLDFPVAFDIEDASQKSLTPEQAAEIVIAFCDTIEQAGYDAAIYSYTNFYTSKLTDPRLDKYDKWVAHWGVDNPRYNGNLSIWQYGSAPVAGASGNVDMNYCYVDYAGVLQGSGEVSNLSAAE</sequence>
<protein>
    <submittedName>
        <fullName evidence="7">Ig-like domain-containing protein</fullName>
    </submittedName>
</protein>
<dbReference type="Gene3D" id="3.20.20.80">
    <property type="entry name" value="Glycosidases"/>
    <property type="match status" value="1"/>
</dbReference>
<keyword evidence="5" id="KW-0732">Signal</keyword>
<dbReference type="PANTHER" id="PTHR34135">
    <property type="entry name" value="LYSOZYME"/>
    <property type="match status" value="1"/>
</dbReference>
<reference evidence="7" key="2">
    <citation type="journal article" date="2021" name="PeerJ">
        <title>Extensive microbial diversity within the chicken gut microbiome revealed by metagenomics and culture.</title>
        <authorList>
            <person name="Gilroy R."/>
            <person name="Ravi A."/>
            <person name="Getino M."/>
            <person name="Pursley I."/>
            <person name="Horton D.L."/>
            <person name="Alikhan N.F."/>
            <person name="Baker D."/>
            <person name="Gharbi K."/>
            <person name="Hall N."/>
            <person name="Watson M."/>
            <person name="Adriaenssens E.M."/>
            <person name="Foster-Nyarko E."/>
            <person name="Jarju S."/>
            <person name="Secka A."/>
            <person name="Antonio M."/>
            <person name="Oren A."/>
            <person name="Chaudhuri R.R."/>
            <person name="La Ragione R."/>
            <person name="Hildebrand F."/>
            <person name="Pallen M.J."/>
        </authorList>
    </citation>
    <scope>NUCLEOTIDE SEQUENCE</scope>
    <source>
        <strain evidence="7">ChiSjej1B19-7085</strain>
    </source>
</reference>
<dbReference type="GO" id="GO:0016052">
    <property type="term" value="P:carbohydrate catabolic process"/>
    <property type="evidence" value="ECO:0007669"/>
    <property type="project" value="TreeGrafter"/>
</dbReference>
<evidence type="ECO:0000256" key="2">
    <source>
        <dbReference type="ARBA" id="ARBA00022801"/>
    </source>
</evidence>
<comment type="similarity">
    <text evidence="1">Belongs to the glycosyl hydrolase 25 family.</text>
</comment>
<dbReference type="GO" id="GO:0003796">
    <property type="term" value="F:lysozyme activity"/>
    <property type="evidence" value="ECO:0007669"/>
    <property type="project" value="InterPro"/>
</dbReference>
<dbReference type="Proteomes" id="UP000886785">
    <property type="component" value="Unassembled WGS sequence"/>
</dbReference>
<keyword evidence="3" id="KW-0326">Glycosidase</keyword>
<proteinExistence type="inferred from homology"/>
<dbReference type="SUPFAM" id="SSF51445">
    <property type="entry name" value="(Trans)glycosidases"/>
    <property type="match status" value="1"/>
</dbReference>
<reference evidence="7" key="1">
    <citation type="submission" date="2020-10" db="EMBL/GenBank/DDBJ databases">
        <authorList>
            <person name="Gilroy R."/>
        </authorList>
    </citation>
    <scope>NUCLEOTIDE SEQUENCE</scope>
    <source>
        <strain evidence="7">ChiSjej1B19-7085</strain>
    </source>
</reference>
<gene>
    <name evidence="7" type="ORF">IAA54_11055</name>
</gene>
<dbReference type="InterPro" id="IPR008964">
    <property type="entry name" value="Invasin/intimin_cell_adhesion"/>
</dbReference>
<keyword evidence="2" id="KW-0378">Hydrolase</keyword>
<dbReference type="CDD" id="cd06414">
    <property type="entry name" value="GH25_LytC-like"/>
    <property type="match status" value="1"/>
</dbReference>
<feature type="compositionally biased region" description="Low complexity" evidence="4">
    <location>
        <begin position="53"/>
        <end position="69"/>
    </location>
</feature>
<dbReference type="SMART" id="SM00641">
    <property type="entry name" value="Glyco_25"/>
    <property type="match status" value="1"/>
</dbReference>
<dbReference type="PANTHER" id="PTHR34135:SF2">
    <property type="entry name" value="LYSOZYME"/>
    <property type="match status" value="1"/>
</dbReference>
<evidence type="ECO:0000313" key="7">
    <source>
        <dbReference type="EMBL" id="HIR58191.1"/>
    </source>
</evidence>
<evidence type="ECO:0000256" key="5">
    <source>
        <dbReference type="SAM" id="SignalP"/>
    </source>
</evidence>
<dbReference type="Pfam" id="PF02368">
    <property type="entry name" value="Big_2"/>
    <property type="match status" value="1"/>
</dbReference>
<dbReference type="SUPFAM" id="SSF49373">
    <property type="entry name" value="Invasin/intimin cell-adhesion fragments"/>
    <property type="match status" value="1"/>
</dbReference>
<organism evidence="7 8">
    <name type="scientific">Candidatus Gallacutalibacter pullicola</name>
    <dbReference type="NCBI Taxonomy" id="2840830"/>
    <lineage>
        <taxon>Bacteria</taxon>
        <taxon>Bacillati</taxon>
        <taxon>Bacillota</taxon>
        <taxon>Clostridia</taxon>
        <taxon>Eubacteriales</taxon>
        <taxon>Candidatus Gallacutalibacter</taxon>
    </lineage>
</organism>
<evidence type="ECO:0000313" key="8">
    <source>
        <dbReference type="Proteomes" id="UP000886785"/>
    </source>
</evidence>
<feature type="domain" description="BIG2" evidence="6">
    <location>
        <begin position="135"/>
        <end position="177"/>
    </location>
</feature>
<dbReference type="GO" id="GO:0009253">
    <property type="term" value="P:peptidoglycan catabolic process"/>
    <property type="evidence" value="ECO:0007669"/>
    <property type="project" value="InterPro"/>
</dbReference>
<feature type="signal peptide" evidence="5">
    <location>
        <begin position="1"/>
        <end position="25"/>
    </location>
</feature>
<dbReference type="PROSITE" id="PS51904">
    <property type="entry name" value="GLYCOSYL_HYDROL_F25_2"/>
    <property type="match status" value="1"/>
</dbReference>
<evidence type="ECO:0000259" key="6">
    <source>
        <dbReference type="Pfam" id="PF02368"/>
    </source>
</evidence>
<accession>A0A9D1J218</accession>
<evidence type="ECO:0000256" key="1">
    <source>
        <dbReference type="ARBA" id="ARBA00010646"/>
    </source>
</evidence>
<dbReference type="InterPro" id="IPR002053">
    <property type="entry name" value="Glyco_hydro_25"/>
</dbReference>
<feature type="chain" id="PRO_5039326262" evidence="5">
    <location>
        <begin position="26"/>
        <end position="394"/>
    </location>
</feature>
<dbReference type="InterPro" id="IPR017853">
    <property type="entry name" value="GH"/>
</dbReference>
<dbReference type="Gene3D" id="2.60.40.1080">
    <property type="match status" value="1"/>
</dbReference>
<dbReference type="GO" id="GO:0016998">
    <property type="term" value="P:cell wall macromolecule catabolic process"/>
    <property type="evidence" value="ECO:0007669"/>
    <property type="project" value="InterPro"/>
</dbReference>
<evidence type="ECO:0000256" key="4">
    <source>
        <dbReference type="SAM" id="MobiDB-lite"/>
    </source>
</evidence>
<dbReference type="Pfam" id="PF01183">
    <property type="entry name" value="Glyco_hydro_25"/>
    <property type="match status" value="1"/>
</dbReference>
<dbReference type="AlphaFoldDB" id="A0A9D1J218"/>
<feature type="region of interest" description="Disordered" evidence="4">
    <location>
        <begin position="47"/>
        <end position="70"/>
    </location>
</feature>